<sequence>MSANNRKVALVTGCSSGIGKGLAISLAQRNYVVYATARKVDSLQSLTKEYSNIKGLRLDVCDQNTIKSAVDQIIQNEGRIDLLVNNAGISFESPAAETDLERVKLLFNTNVIGLIAVTNEVFPHMAKAAVELYTDGLRVECKPFGIQVMLVTPGMVKSDICDHGNSYVKSNGYYEAFKAKFIGTFSFDEDKCKDKKLLKRVMDTKVFCEGLASAIDKKYMPFSYLDGGLSYIAYAFSFLPGWVKFKAMYNFNGFGATKVIKHT</sequence>
<dbReference type="EMBL" id="JADGJW010000515">
    <property type="protein sequence ID" value="KAJ3215863.1"/>
    <property type="molecule type" value="Genomic_DNA"/>
</dbReference>
<evidence type="ECO:0000256" key="2">
    <source>
        <dbReference type="ARBA" id="ARBA00023002"/>
    </source>
</evidence>
<organism evidence="3 4">
    <name type="scientific">Clydaea vesicula</name>
    <dbReference type="NCBI Taxonomy" id="447962"/>
    <lineage>
        <taxon>Eukaryota</taxon>
        <taxon>Fungi</taxon>
        <taxon>Fungi incertae sedis</taxon>
        <taxon>Chytridiomycota</taxon>
        <taxon>Chytridiomycota incertae sedis</taxon>
        <taxon>Chytridiomycetes</taxon>
        <taxon>Lobulomycetales</taxon>
        <taxon>Lobulomycetaceae</taxon>
        <taxon>Clydaea</taxon>
    </lineage>
</organism>
<dbReference type="Pfam" id="PF00106">
    <property type="entry name" value="adh_short"/>
    <property type="match status" value="1"/>
</dbReference>
<dbReference type="PANTHER" id="PTHR44169">
    <property type="entry name" value="NADPH-DEPENDENT 1-ACYLDIHYDROXYACETONE PHOSPHATE REDUCTASE"/>
    <property type="match status" value="1"/>
</dbReference>
<name>A0AAD5U1I6_9FUNG</name>
<dbReference type="SUPFAM" id="SSF51735">
    <property type="entry name" value="NAD(P)-binding Rossmann-fold domains"/>
    <property type="match status" value="1"/>
</dbReference>
<proteinExistence type="inferred from homology"/>
<dbReference type="GO" id="GO:0016491">
    <property type="term" value="F:oxidoreductase activity"/>
    <property type="evidence" value="ECO:0007669"/>
    <property type="project" value="UniProtKB-KW"/>
</dbReference>
<evidence type="ECO:0000313" key="3">
    <source>
        <dbReference type="EMBL" id="KAJ3215863.1"/>
    </source>
</evidence>
<reference evidence="3" key="1">
    <citation type="submission" date="2020-05" db="EMBL/GenBank/DDBJ databases">
        <title>Phylogenomic resolution of chytrid fungi.</title>
        <authorList>
            <person name="Stajich J.E."/>
            <person name="Amses K."/>
            <person name="Simmons R."/>
            <person name="Seto K."/>
            <person name="Myers J."/>
            <person name="Bonds A."/>
            <person name="Quandt C.A."/>
            <person name="Barry K."/>
            <person name="Liu P."/>
            <person name="Grigoriev I."/>
            <person name="Longcore J.E."/>
            <person name="James T.Y."/>
        </authorList>
    </citation>
    <scope>NUCLEOTIDE SEQUENCE</scope>
    <source>
        <strain evidence="3">JEL0476</strain>
    </source>
</reference>
<protein>
    <submittedName>
        <fullName evidence="3">Uncharacterized protein</fullName>
    </submittedName>
</protein>
<dbReference type="Proteomes" id="UP001211065">
    <property type="component" value="Unassembled WGS sequence"/>
</dbReference>
<dbReference type="Gene3D" id="3.40.50.720">
    <property type="entry name" value="NAD(P)-binding Rossmann-like Domain"/>
    <property type="match status" value="2"/>
</dbReference>
<gene>
    <name evidence="3" type="ORF">HK099_006164</name>
</gene>
<keyword evidence="2" id="KW-0560">Oxidoreductase</keyword>
<dbReference type="InterPro" id="IPR036291">
    <property type="entry name" value="NAD(P)-bd_dom_sf"/>
</dbReference>
<dbReference type="AlphaFoldDB" id="A0AAD5U1I6"/>
<keyword evidence="4" id="KW-1185">Reference proteome</keyword>
<comment type="caution">
    <text evidence="3">The sequence shown here is derived from an EMBL/GenBank/DDBJ whole genome shotgun (WGS) entry which is preliminary data.</text>
</comment>
<evidence type="ECO:0000256" key="1">
    <source>
        <dbReference type="ARBA" id="ARBA00006484"/>
    </source>
</evidence>
<dbReference type="PANTHER" id="PTHR44169:SF6">
    <property type="entry name" value="NADPH-DEPENDENT 1-ACYLDIHYDROXYACETONE PHOSPHATE REDUCTASE"/>
    <property type="match status" value="1"/>
</dbReference>
<evidence type="ECO:0000313" key="4">
    <source>
        <dbReference type="Proteomes" id="UP001211065"/>
    </source>
</evidence>
<dbReference type="PRINTS" id="PR00081">
    <property type="entry name" value="GDHRDH"/>
</dbReference>
<accession>A0AAD5U1I6</accession>
<comment type="similarity">
    <text evidence="1">Belongs to the short-chain dehydrogenases/reductases (SDR) family.</text>
</comment>
<dbReference type="InterPro" id="IPR002347">
    <property type="entry name" value="SDR_fam"/>
</dbReference>